<evidence type="ECO:0000313" key="2">
    <source>
        <dbReference type="Proteomes" id="UP001148737"/>
    </source>
</evidence>
<organism evidence="1 2">
    <name type="scientific">Lecanicillium saksenae</name>
    <dbReference type="NCBI Taxonomy" id="468837"/>
    <lineage>
        <taxon>Eukaryota</taxon>
        <taxon>Fungi</taxon>
        <taxon>Dikarya</taxon>
        <taxon>Ascomycota</taxon>
        <taxon>Pezizomycotina</taxon>
        <taxon>Sordariomycetes</taxon>
        <taxon>Hypocreomycetidae</taxon>
        <taxon>Hypocreales</taxon>
        <taxon>Cordycipitaceae</taxon>
        <taxon>Lecanicillium</taxon>
    </lineage>
</organism>
<sequence length="116" mass="13018">MASLASSCLSLSRHEKSPYLYYKACRYYGAALKALNASLNEAETAWKDETIAAVMFMNLFEDIHGINTKRRLSHLDGLVRIFSIRGENLAESCRRGPLYRWALSHLVCTVVGCFGP</sequence>
<reference evidence="1" key="1">
    <citation type="submission" date="2022-07" db="EMBL/GenBank/DDBJ databases">
        <title>Genome Sequence of Lecanicillium saksenae.</title>
        <authorList>
            <person name="Buettner E."/>
        </authorList>
    </citation>
    <scope>NUCLEOTIDE SEQUENCE</scope>
    <source>
        <strain evidence="1">VT-O1</strain>
    </source>
</reference>
<protein>
    <submittedName>
        <fullName evidence="1">Uncharacterized protein</fullName>
    </submittedName>
</protein>
<keyword evidence="2" id="KW-1185">Reference proteome</keyword>
<comment type="caution">
    <text evidence="1">The sequence shown here is derived from an EMBL/GenBank/DDBJ whole genome shotgun (WGS) entry which is preliminary data.</text>
</comment>
<dbReference type="Proteomes" id="UP001148737">
    <property type="component" value="Unassembled WGS sequence"/>
</dbReference>
<gene>
    <name evidence="1" type="ORF">NLG97_g5567</name>
</gene>
<proteinExistence type="predicted"/>
<name>A0ACC1QUN4_9HYPO</name>
<accession>A0ACC1QUN4</accession>
<evidence type="ECO:0000313" key="1">
    <source>
        <dbReference type="EMBL" id="KAJ3491560.1"/>
    </source>
</evidence>
<dbReference type="EMBL" id="JANAKD010000641">
    <property type="protein sequence ID" value="KAJ3491560.1"/>
    <property type="molecule type" value="Genomic_DNA"/>
</dbReference>